<dbReference type="EMBL" id="JAWDJW010010628">
    <property type="protein sequence ID" value="KAK3045507.1"/>
    <property type="molecule type" value="Genomic_DNA"/>
</dbReference>
<protein>
    <submittedName>
        <fullName evidence="1">Uncharacterized protein</fullName>
    </submittedName>
</protein>
<feature type="non-terminal residue" evidence="1">
    <location>
        <position position="436"/>
    </location>
</feature>
<evidence type="ECO:0000313" key="1">
    <source>
        <dbReference type="EMBL" id="KAK3045507.1"/>
    </source>
</evidence>
<comment type="caution">
    <text evidence="1">The sequence shown here is derived from an EMBL/GenBank/DDBJ whole genome shotgun (WGS) entry which is preliminary data.</text>
</comment>
<sequence length="436" mass="46103">WYGSGFFLTFAAFQATWGKAYKYFPLKITFLIAIFWFEIGSLICAVAPNSMTLIIGRALAGAGGAGIASGAYTIIAFSAPPKQVAAYTGILGATYGIASVIGPLLGGIFTDSLSWRWCFYINLPIGGLGAAIVVFVFTTPRHAKPQQAPLKEKLLQMDPIGSLVLLASLICLILALQWGGVTKPWSSGSVIGTLVAFTVILCLFIAIEIYLDERALIVPRLIKQKCVALLCGFQFFSAGTFMMLMYYLPIYFQVVSGVSASQSGVRNLPFIIGSALFSILCGVIITLTGHYLPLLVVGSVLGTVGAGLIYSLDIGSQAGEWIGYQALAGIGLGLAFQVPIIVSQAIVEPADVSSISAIQIFVQTLSGAIFVSVGQSIFANTLIQKVPVYVPDLDPGYVVAIGATEIRAKFTAEQVVGVVRSYMAGLKDAYALGIAL</sequence>
<organism evidence="1 2">
    <name type="scientific">Coniosporium uncinatum</name>
    <dbReference type="NCBI Taxonomy" id="93489"/>
    <lineage>
        <taxon>Eukaryota</taxon>
        <taxon>Fungi</taxon>
        <taxon>Dikarya</taxon>
        <taxon>Ascomycota</taxon>
        <taxon>Pezizomycotina</taxon>
        <taxon>Dothideomycetes</taxon>
        <taxon>Dothideomycetes incertae sedis</taxon>
        <taxon>Coniosporium</taxon>
    </lineage>
</organism>
<proteinExistence type="predicted"/>
<reference evidence="1" key="1">
    <citation type="submission" date="2024-09" db="EMBL/GenBank/DDBJ databases">
        <title>Black Yeasts Isolated from many extreme environments.</title>
        <authorList>
            <person name="Coleine C."/>
            <person name="Stajich J.E."/>
            <person name="Selbmann L."/>
        </authorList>
    </citation>
    <scope>NUCLEOTIDE SEQUENCE</scope>
    <source>
        <strain evidence="1">CCFEE 5737</strain>
    </source>
</reference>
<name>A0ACC3CW77_9PEZI</name>
<feature type="non-terminal residue" evidence="1">
    <location>
        <position position="1"/>
    </location>
</feature>
<keyword evidence="2" id="KW-1185">Reference proteome</keyword>
<dbReference type="Proteomes" id="UP001186974">
    <property type="component" value="Unassembled WGS sequence"/>
</dbReference>
<gene>
    <name evidence="1" type="ORF">LTS18_013743</name>
</gene>
<evidence type="ECO:0000313" key="2">
    <source>
        <dbReference type="Proteomes" id="UP001186974"/>
    </source>
</evidence>
<accession>A0ACC3CW77</accession>